<evidence type="ECO:0000256" key="1">
    <source>
        <dbReference type="SAM" id="MobiDB-lite"/>
    </source>
</evidence>
<reference evidence="2" key="1">
    <citation type="submission" date="2023-07" db="EMBL/GenBank/DDBJ databases">
        <authorList>
            <person name="Pelsma A.J. K."/>
        </authorList>
    </citation>
    <scope>NUCLEOTIDE SEQUENCE</scope>
</reference>
<evidence type="ECO:0000313" key="2">
    <source>
        <dbReference type="EMBL" id="CAJ0867021.1"/>
    </source>
</evidence>
<dbReference type="EMBL" id="OY288114">
    <property type="protein sequence ID" value="CAJ0867021.1"/>
    <property type="molecule type" value="Genomic_DNA"/>
</dbReference>
<gene>
    <name evidence="2" type="ORF">AMST5_01914</name>
</gene>
<accession>A0AA48RD41</accession>
<feature type="compositionally biased region" description="Basic and acidic residues" evidence="1">
    <location>
        <begin position="71"/>
        <end position="84"/>
    </location>
</feature>
<name>A0AA48RD41_9ZZZZ</name>
<organism evidence="2">
    <name type="scientific">freshwater sediment metagenome</name>
    <dbReference type="NCBI Taxonomy" id="556182"/>
    <lineage>
        <taxon>unclassified sequences</taxon>
        <taxon>metagenomes</taxon>
        <taxon>ecological metagenomes</taxon>
    </lineage>
</organism>
<protein>
    <submittedName>
        <fullName evidence="2">Uncharacterized protein</fullName>
    </submittedName>
</protein>
<sequence length="84" mass="9120">MTGPFHFPDLINEVEVVDRLGAIHLRSTALAMAIKGAGLPGEEADALRELALEIREDLDRLIGDLSPQALMDRDPSSPMAEPKD</sequence>
<dbReference type="AlphaFoldDB" id="A0AA48RD41"/>
<feature type="region of interest" description="Disordered" evidence="1">
    <location>
        <begin position="65"/>
        <end position="84"/>
    </location>
</feature>
<proteinExistence type="predicted"/>